<evidence type="ECO:0000256" key="1">
    <source>
        <dbReference type="ARBA" id="ARBA00023239"/>
    </source>
</evidence>
<dbReference type="RefSeq" id="WP_267620498.1">
    <property type="nucleotide sequence ID" value="NZ_JAODIW010000005.1"/>
</dbReference>
<organism evidence="3 4">
    <name type="scientific">Halobium salinum</name>
    <dbReference type="NCBI Taxonomy" id="1364940"/>
    <lineage>
        <taxon>Archaea</taxon>
        <taxon>Methanobacteriati</taxon>
        <taxon>Methanobacteriota</taxon>
        <taxon>Stenosarchaea group</taxon>
        <taxon>Halobacteria</taxon>
        <taxon>Halobacteriales</taxon>
        <taxon>Haloferacaceae</taxon>
        <taxon>Halobium</taxon>
    </lineage>
</organism>
<dbReference type="InterPro" id="IPR036849">
    <property type="entry name" value="Enolase-like_C_sf"/>
</dbReference>
<keyword evidence="1" id="KW-0456">Lyase</keyword>
<dbReference type="SUPFAM" id="SSF51604">
    <property type="entry name" value="Enolase C-terminal domain-like"/>
    <property type="match status" value="1"/>
</dbReference>
<dbReference type="InterPro" id="IPR013341">
    <property type="entry name" value="Mandelate_racemase_N_dom"/>
</dbReference>
<gene>
    <name evidence="3" type="ORF">ACFO0N_20750</name>
</gene>
<reference evidence="3 4" key="1">
    <citation type="journal article" date="2019" name="Int. J. Syst. Evol. Microbiol.">
        <title>The Global Catalogue of Microorganisms (GCM) 10K type strain sequencing project: providing services to taxonomists for standard genome sequencing and annotation.</title>
        <authorList>
            <consortium name="The Broad Institute Genomics Platform"/>
            <consortium name="The Broad Institute Genome Sequencing Center for Infectious Disease"/>
            <person name="Wu L."/>
            <person name="Ma J."/>
        </authorList>
    </citation>
    <scope>NUCLEOTIDE SEQUENCE [LARGE SCALE GENOMIC DNA]</scope>
    <source>
        <strain evidence="3 4">CGMCC 1.12553</strain>
    </source>
</reference>
<proteinExistence type="predicted"/>
<keyword evidence="4" id="KW-1185">Reference proteome</keyword>
<evidence type="ECO:0000313" key="4">
    <source>
        <dbReference type="Proteomes" id="UP001595921"/>
    </source>
</evidence>
<accession>A0ABD5PI38</accession>
<dbReference type="SFLD" id="SFLDS00001">
    <property type="entry name" value="Enolase"/>
    <property type="match status" value="1"/>
</dbReference>
<feature type="domain" description="Mandelate racemase/muconate lactonizing enzyme C-terminal" evidence="2">
    <location>
        <begin position="158"/>
        <end position="261"/>
    </location>
</feature>
<dbReference type="CDD" id="cd03316">
    <property type="entry name" value="MR_like"/>
    <property type="match status" value="1"/>
</dbReference>
<dbReference type="SFLD" id="SFLDG00179">
    <property type="entry name" value="mandelate_racemase"/>
    <property type="match status" value="1"/>
</dbReference>
<dbReference type="InterPro" id="IPR034593">
    <property type="entry name" value="DgoD-like"/>
</dbReference>
<dbReference type="PANTHER" id="PTHR48080">
    <property type="entry name" value="D-GALACTONATE DEHYDRATASE-RELATED"/>
    <property type="match status" value="1"/>
</dbReference>
<dbReference type="Gene3D" id="3.20.20.120">
    <property type="entry name" value="Enolase-like C-terminal domain"/>
    <property type="match status" value="1"/>
</dbReference>
<dbReference type="GO" id="GO:0016829">
    <property type="term" value="F:lyase activity"/>
    <property type="evidence" value="ECO:0007669"/>
    <property type="project" value="UniProtKB-KW"/>
</dbReference>
<dbReference type="Proteomes" id="UP001595921">
    <property type="component" value="Unassembled WGS sequence"/>
</dbReference>
<dbReference type="InterPro" id="IPR029065">
    <property type="entry name" value="Enolase_C-like"/>
</dbReference>
<dbReference type="Pfam" id="PF02746">
    <property type="entry name" value="MR_MLE_N"/>
    <property type="match status" value="1"/>
</dbReference>
<name>A0ABD5PI38_9EURY</name>
<dbReference type="InterPro" id="IPR029017">
    <property type="entry name" value="Enolase-like_N"/>
</dbReference>
<dbReference type="InterPro" id="IPR013342">
    <property type="entry name" value="Mandelate_racemase_C"/>
</dbReference>
<protein>
    <submittedName>
        <fullName evidence="3">Mandelate racemase/muconate lactonizing enzyme family protein</fullName>
    </submittedName>
</protein>
<evidence type="ECO:0000313" key="3">
    <source>
        <dbReference type="EMBL" id="MFC4360383.1"/>
    </source>
</evidence>
<dbReference type="AlphaFoldDB" id="A0ABD5PI38"/>
<dbReference type="Pfam" id="PF13378">
    <property type="entry name" value="MR_MLE_C"/>
    <property type="match status" value="1"/>
</dbReference>
<dbReference type="EMBL" id="JBHSDS010000017">
    <property type="protein sequence ID" value="MFC4360383.1"/>
    <property type="molecule type" value="Genomic_DNA"/>
</dbReference>
<sequence>MRISDISAWTLSSPIDPPQERRFYGGVRRLLKRDAVLVRLETADGAVGFAPGGASSSAMREYFEGASHGGFVDLLESDVADAVAGADADDPGELATRIRDLGLPRLLESQAISAVDVAAHDVWGKAAGAPVYELLAEEAADISTSLPLYASAGMYMEPEGYAEQAAAIQERGFGGYKYRPGLGPDEDRRTLRLLRERVGDGMDLMVDAHTWWKLGERSYTFDEIVALLDDFAEHDPYWVEEPVEPGDHGAYARLAERTDVPLAGGESEESPEGLVALAEDGRVDFLQGDVRHHEGFTGTMRAARHCAGRDVRFVPHNFGTNLGLVANAHLTAAAPETRLLEYPVFGDDVAGMYPFPLAEAVLDTDLDLSDGTLTVPDGPGLGVEVNLDVVEEYPEIEGPWTEFEYDEGVKPGGE</sequence>
<dbReference type="PANTHER" id="PTHR48080:SF2">
    <property type="entry name" value="D-GALACTONATE DEHYDRATASE"/>
    <property type="match status" value="1"/>
</dbReference>
<dbReference type="Gene3D" id="3.30.390.10">
    <property type="entry name" value="Enolase-like, N-terminal domain"/>
    <property type="match status" value="1"/>
</dbReference>
<dbReference type="SMART" id="SM00922">
    <property type="entry name" value="MR_MLE"/>
    <property type="match status" value="1"/>
</dbReference>
<comment type="caution">
    <text evidence="3">The sequence shown here is derived from an EMBL/GenBank/DDBJ whole genome shotgun (WGS) entry which is preliminary data.</text>
</comment>
<dbReference type="SUPFAM" id="SSF54826">
    <property type="entry name" value="Enolase N-terminal domain-like"/>
    <property type="match status" value="1"/>
</dbReference>
<evidence type="ECO:0000259" key="2">
    <source>
        <dbReference type="SMART" id="SM00922"/>
    </source>
</evidence>